<name>A0A1Z2RVH8_9VIRU</name>
<feature type="region of interest" description="Disordered" evidence="7">
    <location>
        <begin position="444"/>
        <end position="464"/>
    </location>
</feature>
<comment type="similarity">
    <text evidence="2 6">Belongs to the anelloviridae capsid protein family.</text>
</comment>
<protein>
    <recommendedName>
        <fullName evidence="6">Capsid protein</fullName>
    </recommendedName>
</protein>
<evidence type="ECO:0000256" key="4">
    <source>
        <dbReference type="ARBA" id="ARBA00022561"/>
    </source>
</evidence>
<accession>A0A1Z2RVH8</accession>
<dbReference type="EMBL" id="KY246507">
    <property type="protein sequence ID" value="ASA48601.1"/>
    <property type="molecule type" value="Genomic_DNA"/>
</dbReference>
<keyword evidence="5 6" id="KW-0946">Virion</keyword>
<reference evidence="8" key="1">
    <citation type="journal article" date="2017" name="Virus Evol.">
        <title>Diverse and highly recombinant anelloviruses associated with Weddell seals in Antarctica.</title>
        <authorList>
            <person name="Fahsbender E."/>
            <person name="Burns J.M."/>
            <person name="Kim S."/>
            <person name="Kraberger S."/>
            <person name="Frankfurter G."/>
            <person name="Eilers A."/>
            <person name="Shero M."/>
            <person name="Beltran R."/>
            <person name="Kirkham A."/>
            <person name="McCorkell R."/>
            <person name="Berngartt R."/>
            <person name="Male M.F."/>
            <person name="Ballard G."/>
            <person name="Ainley D.G."/>
            <person name="Breitbart M."/>
            <person name="Varsani A."/>
        </authorList>
    </citation>
    <scope>NUCLEOTIDE SEQUENCE</scope>
    <source>
        <strain evidence="8">TTLwV-1_gt8_wsn4</strain>
    </source>
</reference>
<dbReference type="Pfam" id="PF02956">
    <property type="entry name" value="TT_ORF1"/>
    <property type="match status" value="1"/>
</dbReference>
<sequence>MAYRRRRYRRPRRSRYRGYRRRHYWRRRHGGRHRWWRRRSYRPRTATVRYYPSRRRKRISVRGWEPLGNVCAQDVASSEATPYNDLDMYDLDPRKSDCSDKNHGIWHGTWGHHYFTMRNLLIRAKYYFNYWSSDWEGYDYVSFKGGWIWIPRMPYFSWMFYADPMVQSNPKEGMPEAKYKFEKSWFHPGIFLNRPGAKLMLSSLQQPNRPFFRRIKIRPPSAWEGNYRIDVAMDYLLFHWAWTVTNVTASFFDFYCQRKRAQTATDTCPQTPWFICEKSNWDARTSWKAEQIVKVAETNYNNIDARKEDPRSAWVNRKAYIKSDCVNTPQAQGKIPANFHNWGPFLPQNVVLEHTTGNSIYFRYKLFFEVSGDSIYRRKPSQPCTDGVIPSAPGSDYPCPEIPTYPHPQKRKRKKTPPLSCYEILPGDLDSNGILKDRALQRITRPDRCDQPTGVGDEPDRIPPRKRVRFRLPDRKQHRKVKLLRLLLGRGKESRGGGSPPSPPPVEEPLDLLLNFPK</sequence>
<comment type="subcellular location">
    <subcellularLocation>
        <location evidence="1 6">Virion</location>
    </subcellularLocation>
</comment>
<comment type="function">
    <text evidence="6">Self-assembles to form an icosahedral capsid.</text>
</comment>
<evidence type="ECO:0000256" key="7">
    <source>
        <dbReference type="SAM" id="MobiDB-lite"/>
    </source>
</evidence>
<evidence type="ECO:0000256" key="3">
    <source>
        <dbReference type="ARBA" id="ARBA00022431"/>
    </source>
</evidence>
<dbReference type="GO" id="GO:0039615">
    <property type="term" value="C:T=1 icosahedral viral capsid"/>
    <property type="evidence" value="ECO:0007669"/>
    <property type="project" value="UniProtKB-UniRule"/>
</dbReference>
<dbReference type="InterPro" id="IPR004219">
    <property type="entry name" value="TTvirus_Unk"/>
</dbReference>
<proteinExistence type="inferred from homology"/>
<organism evidence="8">
    <name type="scientific">Torque teno Leptonychotes weddellii virus-1</name>
    <dbReference type="NCBI Taxonomy" id="2012676"/>
    <lineage>
        <taxon>Viruses</taxon>
        <taxon>Monodnaviria</taxon>
        <taxon>Shotokuvirae</taxon>
        <taxon>Commensaviricota</taxon>
        <taxon>Cardeaviricetes</taxon>
        <taxon>Sanitavirales</taxon>
        <taxon>Anelloviridae</taxon>
        <taxon>Lambdatorquevirus</taxon>
        <taxon>Lambdatorquevirus phoci5</taxon>
    </lineage>
</organism>
<keyword evidence="4 6" id="KW-0167">Capsid protein</keyword>
<evidence type="ECO:0000256" key="2">
    <source>
        <dbReference type="ARBA" id="ARBA00006131"/>
    </source>
</evidence>
<feature type="region of interest" description="Disordered" evidence="7">
    <location>
        <begin position="486"/>
        <end position="518"/>
    </location>
</feature>
<evidence type="ECO:0000313" key="8">
    <source>
        <dbReference type="EMBL" id="ASA48601.1"/>
    </source>
</evidence>
<feature type="region of interest" description="Disordered" evidence="7">
    <location>
        <begin position="379"/>
        <end position="419"/>
    </location>
</feature>
<keyword evidence="3 6" id="KW-1140">T=1 icosahedral capsid protein</keyword>
<evidence type="ECO:0000256" key="6">
    <source>
        <dbReference type="RuleBase" id="RU361230"/>
    </source>
</evidence>
<evidence type="ECO:0000256" key="1">
    <source>
        <dbReference type="ARBA" id="ARBA00004328"/>
    </source>
</evidence>
<evidence type="ECO:0000256" key="5">
    <source>
        <dbReference type="ARBA" id="ARBA00022844"/>
    </source>
</evidence>